<name>A0A177TMG1_9BASI</name>
<dbReference type="Pfam" id="PF14617">
    <property type="entry name" value="CMS1"/>
    <property type="match status" value="1"/>
</dbReference>
<dbReference type="PANTHER" id="PTHR24030">
    <property type="entry name" value="PROTEIN CMSS1"/>
    <property type="match status" value="1"/>
</dbReference>
<feature type="compositionally biased region" description="Basic and acidic residues" evidence="1">
    <location>
        <begin position="52"/>
        <end position="63"/>
    </location>
</feature>
<dbReference type="EMBL" id="LWDF02000156">
    <property type="protein sequence ID" value="KAE8255558.1"/>
    <property type="molecule type" value="Genomic_DNA"/>
</dbReference>
<proteinExistence type="predicted"/>
<gene>
    <name evidence="2" type="ORF">A4X13_0g2997</name>
</gene>
<accession>A0A177TMG1</accession>
<feature type="region of interest" description="Disordered" evidence="1">
    <location>
        <begin position="334"/>
        <end position="368"/>
    </location>
</feature>
<dbReference type="Proteomes" id="UP000077521">
    <property type="component" value="Unassembled WGS sequence"/>
</dbReference>
<evidence type="ECO:0000256" key="1">
    <source>
        <dbReference type="SAM" id="MobiDB-lite"/>
    </source>
</evidence>
<feature type="compositionally biased region" description="Acidic residues" evidence="1">
    <location>
        <begin position="1"/>
        <end position="13"/>
    </location>
</feature>
<evidence type="ECO:0000313" key="3">
    <source>
        <dbReference type="Proteomes" id="UP000077521"/>
    </source>
</evidence>
<dbReference type="PANTHER" id="PTHR24030:SF0">
    <property type="entry name" value="PROTEIN CMSS1"/>
    <property type="match status" value="1"/>
</dbReference>
<feature type="compositionally biased region" description="Basic and acidic residues" evidence="1">
    <location>
        <begin position="340"/>
        <end position="367"/>
    </location>
</feature>
<dbReference type="AlphaFoldDB" id="A0A177TMG1"/>
<protein>
    <submittedName>
        <fullName evidence="2">Uncharacterized protein</fullName>
    </submittedName>
</protein>
<dbReference type="GO" id="GO:0030686">
    <property type="term" value="C:90S preribosome"/>
    <property type="evidence" value="ECO:0007669"/>
    <property type="project" value="TreeGrafter"/>
</dbReference>
<sequence>MGDALDDNFDVSDSEQGIGPRDDQPKSKSSSAPSKTQNDKASQENKRRKRQLSRERTRQKKDIATLSGLNNPDFHFGQYPEDVQANYLTSVIKKHSPNLSPLEYREYPLSTEHLLNVESTWSTLLSGKTGSKSADIGMSRFIQGALAATIDESLRPPSTACNRLHGAPAILVITADAGRAATLCIELSNILDQASKSESAPLPKSKKAKVDHKSGGASSVPSSAEKGGSSNKLKPAKLFGRHFKVDGQRAYLQSSSAPIAVGTPARIRALLDPPSEAEKPKPGEPKHEATLNLDHLEYVVLDVSFRDKRGRNLFESDDARPETLPLLAELWKRRQQRAAQDNKNKKKDVKDEEGQKKRKADSGEGRQGRITSLKNWLVMF</sequence>
<dbReference type="GO" id="GO:0005634">
    <property type="term" value="C:nucleus"/>
    <property type="evidence" value="ECO:0007669"/>
    <property type="project" value="TreeGrafter"/>
</dbReference>
<evidence type="ECO:0000313" key="2">
    <source>
        <dbReference type="EMBL" id="KAE8255558.1"/>
    </source>
</evidence>
<comment type="caution">
    <text evidence="2">The sequence shown here is derived from an EMBL/GenBank/DDBJ whole genome shotgun (WGS) entry which is preliminary data.</text>
</comment>
<feature type="region of interest" description="Disordered" evidence="1">
    <location>
        <begin position="1"/>
        <end position="71"/>
    </location>
</feature>
<organism evidence="2 3">
    <name type="scientific">Tilletia indica</name>
    <dbReference type="NCBI Taxonomy" id="43049"/>
    <lineage>
        <taxon>Eukaryota</taxon>
        <taxon>Fungi</taxon>
        <taxon>Dikarya</taxon>
        <taxon>Basidiomycota</taxon>
        <taxon>Ustilaginomycotina</taxon>
        <taxon>Exobasidiomycetes</taxon>
        <taxon>Tilletiales</taxon>
        <taxon>Tilletiaceae</taxon>
        <taxon>Tilletia</taxon>
    </lineage>
</organism>
<feature type="compositionally biased region" description="Polar residues" evidence="1">
    <location>
        <begin position="216"/>
        <end position="232"/>
    </location>
</feature>
<reference evidence="2" key="1">
    <citation type="submission" date="2016-04" db="EMBL/GenBank/DDBJ databases">
        <authorList>
            <person name="Nguyen H.D."/>
            <person name="Samba Siva P."/>
            <person name="Cullis J."/>
            <person name="Levesque C.A."/>
            <person name="Hambleton S."/>
        </authorList>
    </citation>
    <scope>NUCLEOTIDE SEQUENCE</scope>
    <source>
        <strain evidence="2">DAOMC 236416</strain>
    </source>
</reference>
<dbReference type="InterPro" id="IPR032704">
    <property type="entry name" value="Cms1"/>
</dbReference>
<feature type="region of interest" description="Disordered" evidence="1">
    <location>
        <begin position="195"/>
        <end position="233"/>
    </location>
</feature>
<keyword evidence="3" id="KW-1185">Reference proteome</keyword>
<reference evidence="2" key="2">
    <citation type="journal article" date="2019" name="IMA Fungus">
        <title>Genome sequencing and comparison of five Tilletia species to identify candidate genes for the detection of regulated species infecting wheat.</title>
        <authorList>
            <person name="Nguyen H.D.T."/>
            <person name="Sultana T."/>
            <person name="Kesanakurti P."/>
            <person name="Hambleton S."/>
        </authorList>
    </citation>
    <scope>NUCLEOTIDE SEQUENCE</scope>
    <source>
        <strain evidence="2">DAOMC 236416</strain>
    </source>
</reference>